<dbReference type="SUPFAM" id="SSF50630">
    <property type="entry name" value="Acid proteases"/>
    <property type="match status" value="1"/>
</dbReference>
<feature type="region of interest" description="Disordered" evidence="1">
    <location>
        <begin position="149"/>
        <end position="168"/>
    </location>
</feature>
<evidence type="ECO:0000256" key="1">
    <source>
        <dbReference type="SAM" id="MobiDB-lite"/>
    </source>
</evidence>
<dbReference type="EMBL" id="JBCNJP010000008">
    <property type="protein sequence ID" value="KAK9073783.1"/>
    <property type="molecule type" value="Genomic_DNA"/>
</dbReference>
<evidence type="ECO:0000313" key="3">
    <source>
        <dbReference type="EMBL" id="KAK9073783.1"/>
    </source>
</evidence>
<dbReference type="InterPro" id="IPR005162">
    <property type="entry name" value="Retrotrans_gag_dom"/>
</dbReference>
<dbReference type="InterPro" id="IPR021109">
    <property type="entry name" value="Peptidase_aspartic_dom_sf"/>
</dbReference>
<dbReference type="PANTHER" id="PTHR33240">
    <property type="entry name" value="OS08G0508500 PROTEIN"/>
    <property type="match status" value="1"/>
</dbReference>
<dbReference type="Pfam" id="PF03732">
    <property type="entry name" value="Retrotrans_gag"/>
    <property type="match status" value="1"/>
</dbReference>
<dbReference type="AlphaFoldDB" id="A0AAP0H3P5"/>
<feature type="region of interest" description="Disordered" evidence="1">
    <location>
        <begin position="495"/>
        <end position="538"/>
    </location>
</feature>
<sequence>MSNPQKAVSASTSSSIPPIPSLSGSQKKTNDRQKKVDEQPRKTDYPVFTGSQVQSVDPVITNNDLFSLIKQVKNQMDQQEKTNLTVMKEIEELKKSRKPMEEQSPLFPRHLDFNASGSSDPSRYNYKSASGFTTAPTITSQAAGNVESTAGFSGAVPPESSQSRYKSPWIPPLLGSSALPSQGYPFSVGNPSQNPQGYQYSNPSVSAGIFKTSSSEVHDGDVIPMQTATTTEPSFPAGYGYGSGIPVQNPDPGNMSNSIPIVSNQGAPYDAGIHPSIARELQKLKEMISNVPGILKPIPEVPLESHKISRFAWPISQVEIPKRFQTPSMKLYDGTTDPEEHVAHYRERMEINPIPAGIKEACLCKGFGSTLTGPAMKWLLSIPPNTITSFSHLVNLFNNQFSCSRTFEKLTGDLYRIIQKPDEPLRDYIARFGRESLEIPNLDMAAAVEAFKMGLSKDSRFYDDLVMAPCRNLDEVRSRALRFIRLEDDKRIHQRLEVPKYDPNSKKAESPGKPYRSRPYSKPENHKVNAVDQDDDEEEYPKVSEYCFSVDIGGLMCAMQDLGEKARWPRKDTKQGSWKDKTKWCAFHEDFGHLTDECIALRKEISYLLSKGHLKELIGRKKVKTQETDKVPQRAASPPQDAQIINFISGGSDICGTSYSSAKKHAKESKSEQGDKPVRTSTLTQDKLISFDESDRSHVQDPHHDSLVVTLYIANHFVRRILIDNGSSVNIIRLDVLKKMGIPETEIVARSSVLVGFSGETKSTVGDIRLPVYIEGVNSMQKFCVIDSLSCCNIILGRPWIHEMKAVPSTYHQCIKLPTPWGVVRIESDQQEAKNCYSTSMKNTTKVTKG</sequence>
<feature type="compositionally biased region" description="Basic and acidic residues" evidence="1">
    <location>
        <begin position="28"/>
        <end position="44"/>
    </location>
</feature>
<evidence type="ECO:0000313" key="4">
    <source>
        <dbReference type="Proteomes" id="UP001408789"/>
    </source>
</evidence>
<feature type="region of interest" description="Disordered" evidence="1">
    <location>
        <begin position="94"/>
        <end position="123"/>
    </location>
</feature>
<name>A0AAP0H3P5_9ASTR</name>
<dbReference type="Gene3D" id="2.40.70.10">
    <property type="entry name" value="Acid Proteases"/>
    <property type="match status" value="1"/>
</dbReference>
<dbReference type="PANTHER" id="PTHR33240:SF8">
    <property type="entry name" value="OS03G0439900 PROTEIN"/>
    <property type="match status" value="1"/>
</dbReference>
<feature type="region of interest" description="Disordered" evidence="1">
    <location>
        <begin position="1"/>
        <end position="50"/>
    </location>
</feature>
<dbReference type="CDD" id="cd00303">
    <property type="entry name" value="retropepsin_like"/>
    <property type="match status" value="1"/>
</dbReference>
<feature type="compositionally biased region" description="Basic and acidic residues" evidence="1">
    <location>
        <begin position="495"/>
        <end position="510"/>
    </location>
</feature>
<evidence type="ECO:0000259" key="2">
    <source>
        <dbReference type="Pfam" id="PF03732"/>
    </source>
</evidence>
<gene>
    <name evidence="3" type="ORF">SSX86_006377</name>
</gene>
<comment type="caution">
    <text evidence="3">The sequence shown here is derived from an EMBL/GenBank/DDBJ whole genome shotgun (WGS) entry which is preliminary data.</text>
</comment>
<feature type="compositionally biased region" description="Low complexity" evidence="1">
    <location>
        <begin position="9"/>
        <end position="25"/>
    </location>
</feature>
<feature type="domain" description="Retrotransposon gag" evidence="2">
    <location>
        <begin position="369"/>
        <end position="456"/>
    </location>
</feature>
<protein>
    <recommendedName>
        <fullName evidence="2">Retrotransposon gag domain-containing protein</fullName>
    </recommendedName>
</protein>
<reference evidence="3 4" key="1">
    <citation type="submission" date="2024-04" db="EMBL/GenBank/DDBJ databases">
        <title>The reference genome of an endangered Asteraceae, Deinandra increscens subsp. villosa, native to the Central Coast of California.</title>
        <authorList>
            <person name="Guilliams M."/>
            <person name="Hasenstab-Lehman K."/>
            <person name="Meyer R."/>
            <person name="Mcevoy S."/>
        </authorList>
    </citation>
    <scope>NUCLEOTIDE SEQUENCE [LARGE SCALE GENOMIC DNA]</scope>
    <source>
        <tissue evidence="3">Leaf</tissue>
    </source>
</reference>
<dbReference type="Proteomes" id="UP001408789">
    <property type="component" value="Unassembled WGS sequence"/>
</dbReference>
<keyword evidence="4" id="KW-1185">Reference proteome</keyword>
<proteinExistence type="predicted"/>
<organism evidence="3 4">
    <name type="scientific">Deinandra increscens subsp. villosa</name>
    <dbReference type="NCBI Taxonomy" id="3103831"/>
    <lineage>
        <taxon>Eukaryota</taxon>
        <taxon>Viridiplantae</taxon>
        <taxon>Streptophyta</taxon>
        <taxon>Embryophyta</taxon>
        <taxon>Tracheophyta</taxon>
        <taxon>Spermatophyta</taxon>
        <taxon>Magnoliopsida</taxon>
        <taxon>eudicotyledons</taxon>
        <taxon>Gunneridae</taxon>
        <taxon>Pentapetalae</taxon>
        <taxon>asterids</taxon>
        <taxon>campanulids</taxon>
        <taxon>Asterales</taxon>
        <taxon>Asteraceae</taxon>
        <taxon>Asteroideae</taxon>
        <taxon>Heliantheae alliance</taxon>
        <taxon>Madieae</taxon>
        <taxon>Madiinae</taxon>
        <taxon>Deinandra</taxon>
    </lineage>
</organism>
<accession>A0AAP0H3P5</accession>